<evidence type="ECO:0000313" key="1">
    <source>
        <dbReference type="EMBL" id="MCI48851.1"/>
    </source>
</evidence>
<dbReference type="InterPro" id="IPR013328">
    <property type="entry name" value="6PGD_dom2"/>
</dbReference>
<dbReference type="AlphaFoldDB" id="A0A392SJ02"/>
<accession>A0A392SJ02</accession>
<dbReference type="EMBL" id="LXQA010392445">
    <property type="protein sequence ID" value="MCI48851.1"/>
    <property type="molecule type" value="Genomic_DNA"/>
</dbReference>
<protein>
    <submittedName>
        <fullName evidence="1">Ketose-bisphosphate aldolase class-II family protein</fullName>
    </submittedName>
</protein>
<dbReference type="Gene3D" id="1.10.1040.10">
    <property type="entry name" value="N-(1-d-carboxylethyl)-l-norvaline Dehydrogenase, domain 2"/>
    <property type="match status" value="1"/>
</dbReference>
<name>A0A392SJ02_9FABA</name>
<dbReference type="Proteomes" id="UP000265520">
    <property type="component" value="Unassembled WGS sequence"/>
</dbReference>
<comment type="caution">
    <text evidence="1">The sequence shown here is derived from an EMBL/GenBank/DDBJ whole genome shotgun (WGS) entry which is preliminary data.</text>
</comment>
<sequence>MVSVMLEGIHFIASVEALSLGAKAGIHPWIIYDIISNAAGNS</sequence>
<evidence type="ECO:0000313" key="2">
    <source>
        <dbReference type="Proteomes" id="UP000265520"/>
    </source>
</evidence>
<reference evidence="1 2" key="1">
    <citation type="journal article" date="2018" name="Front. Plant Sci.">
        <title>Red Clover (Trifolium pratense) and Zigzag Clover (T. medium) - A Picture of Genomic Similarities and Differences.</title>
        <authorList>
            <person name="Dluhosova J."/>
            <person name="Istvanek J."/>
            <person name="Nedelnik J."/>
            <person name="Repkova J."/>
        </authorList>
    </citation>
    <scope>NUCLEOTIDE SEQUENCE [LARGE SCALE GENOMIC DNA]</scope>
    <source>
        <strain evidence="2">cv. 10/8</strain>
        <tissue evidence="1">Leaf</tissue>
    </source>
</reference>
<proteinExistence type="predicted"/>
<dbReference type="InterPro" id="IPR008927">
    <property type="entry name" value="6-PGluconate_DH-like_C_sf"/>
</dbReference>
<keyword evidence="2" id="KW-1185">Reference proteome</keyword>
<dbReference type="SUPFAM" id="SSF48179">
    <property type="entry name" value="6-phosphogluconate dehydrogenase C-terminal domain-like"/>
    <property type="match status" value="1"/>
</dbReference>
<organism evidence="1 2">
    <name type="scientific">Trifolium medium</name>
    <dbReference type="NCBI Taxonomy" id="97028"/>
    <lineage>
        <taxon>Eukaryota</taxon>
        <taxon>Viridiplantae</taxon>
        <taxon>Streptophyta</taxon>
        <taxon>Embryophyta</taxon>
        <taxon>Tracheophyta</taxon>
        <taxon>Spermatophyta</taxon>
        <taxon>Magnoliopsida</taxon>
        <taxon>eudicotyledons</taxon>
        <taxon>Gunneridae</taxon>
        <taxon>Pentapetalae</taxon>
        <taxon>rosids</taxon>
        <taxon>fabids</taxon>
        <taxon>Fabales</taxon>
        <taxon>Fabaceae</taxon>
        <taxon>Papilionoideae</taxon>
        <taxon>50 kb inversion clade</taxon>
        <taxon>NPAAA clade</taxon>
        <taxon>Hologalegina</taxon>
        <taxon>IRL clade</taxon>
        <taxon>Trifolieae</taxon>
        <taxon>Trifolium</taxon>
    </lineage>
</organism>
<feature type="non-terminal residue" evidence="1">
    <location>
        <position position="42"/>
    </location>
</feature>